<evidence type="ECO:0000313" key="2">
    <source>
        <dbReference type="Proteomes" id="UP000596742"/>
    </source>
</evidence>
<proteinExistence type="predicted"/>
<keyword evidence="2" id="KW-1185">Reference proteome</keyword>
<sequence>MPLKQKIKKTDVPYRNGYLFNIVVMDYNRLLLCFSGVKSKALSLWSETGDHIQDCALAESAWGIAMIPGTNEAIVTLPSINAVKFVDIISMVPDSVMNFPTRHK</sequence>
<dbReference type="AlphaFoldDB" id="A0A8B6DTX6"/>
<organism evidence="1 2">
    <name type="scientific">Mytilus galloprovincialis</name>
    <name type="common">Mediterranean mussel</name>
    <dbReference type="NCBI Taxonomy" id="29158"/>
    <lineage>
        <taxon>Eukaryota</taxon>
        <taxon>Metazoa</taxon>
        <taxon>Spiralia</taxon>
        <taxon>Lophotrochozoa</taxon>
        <taxon>Mollusca</taxon>
        <taxon>Bivalvia</taxon>
        <taxon>Autobranchia</taxon>
        <taxon>Pteriomorphia</taxon>
        <taxon>Mytilida</taxon>
        <taxon>Mytiloidea</taxon>
        <taxon>Mytilidae</taxon>
        <taxon>Mytilinae</taxon>
        <taxon>Mytilus</taxon>
    </lineage>
</organism>
<dbReference type="OrthoDB" id="6089271at2759"/>
<comment type="caution">
    <text evidence="1">The sequence shown here is derived from an EMBL/GenBank/DDBJ whole genome shotgun (WGS) entry which is preliminary data.</text>
</comment>
<dbReference type="EMBL" id="UYJE01004112">
    <property type="protein sequence ID" value="VDI25105.1"/>
    <property type="molecule type" value="Genomic_DNA"/>
</dbReference>
<dbReference type="Proteomes" id="UP000596742">
    <property type="component" value="Unassembled WGS sequence"/>
</dbReference>
<name>A0A8B6DTX6_MYTGA</name>
<reference evidence="1" key="1">
    <citation type="submission" date="2018-11" db="EMBL/GenBank/DDBJ databases">
        <authorList>
            <person name="Alioto T."/>
            <person name="Alioto T."/>
        </authorList>
    </citation>
    <scope>NUCLEOTIDE SEQUENCE</scope>
</reference>
<accession>A0A8B6DTX6</accession>
<evidence type="ECO:0000313" key="1">
    <source>
        <dbReference type="EMBL" id="VDI25105.1"/>
    </source>
</evidence>
<gene>
    <name evidence="1" type="ORF">MGAL_10B000757</name>
</gene>
<protein>
    <submittedName>
        <fullName evidence="1">Uncharacterized protein</fullName>
    </submittedName>
</protein>